<comment type="similarity">
    <text evidence="4">Belongs to the TCL1 family.</text>
</comment>
<comment type="subcellular location">
    <subcellularLocation>
        <location evidence="3">Cytoplasm</location>
    </subcellularLocation>
    <subcellularLocation>
        <location evidence="2">Microsome</location>
    </subcellularLocation>
    <subcellularLocation>
        <location evidence="1">Nucleus</location>
    </subcellularLocation>
</comment>
<sequence length="118" mass="13750">MGELPFFRAHAALHPDHLWIWETSVYVDENQRTWLPVTIEVQPPRGGLQVLMRQEDVPLGEAMCPSLLAPCLLPSMWQLYPGRRYRGSDSSFWRIVYHIELSGMEDMLLEQLPDLEDE</sequence>
<name>A0A8C0KN35_CANLU</name>
<evidence type="ECO:0000313" key="13">
    <source>
        <dbReference type="Ensembl" id="ENSCAFP00020017762.1"/>
    </source>
</evidence>
<dbReference type="SUPFAM" id="SSF50904">
    <property type="entry name" value="Oncogene products"/>
    <property type="match status" value="1"/>
</dbReference>
<dbReference type="GO" id="GO:0019901">
    <property type="term" value="F:protein kinase binding"/>
    <property type="evidence" value="ECO:0007669"/>
    <property type="project" value="Ensembl"/>
</dbReference>
<evidence type="ECO:0000256" key="9">
    <source>
        <dbReference type="ARBA" id="ARBA00063164"/>
    </source>
</evidence>
<accession>A0A8C0KN35</accession>
<dbReference type="AlphaFoldDB" id="A0A8C0KN35"/>
<dbReference type="GO" id="GO:0042802">
    <property type="term" value="F:identical protein binding"/>
    <property type="evidence" value="ECO:0007669"/>
    <property type="project" value="Ensembl"/>
</dbReference>
<reference evidence="13" key="2">
    <citation type="submission" date="2025-09" db="UniProtKB">
        <authorList>
            <consortium name="Ensembl"/>
        </authorList>
    </citation>
    <scope>IDENTIFICATION</scope>
</reference>
<keyword evidence="7" id="KW-0492">Microsome</keyword>
<evidence type="ECO:0000256" key="3">
    <source>
        <dbReference type="ARBA" id="ARBA00004496"/>
    </source>
</evidence>
<evidence type="ECO:0000256" key="4">
    <source>
        <dbReference type="ARBA" id="ARBA00006399"/>
    </source>
</evidence>
<dbReference type="GO" id="GO:0043539">
    <property type="term" value="F:protein serine/threonine kinase activator activity"/>
    <property type="evidence" value="ECO:0007669"/>
    <property type="project" value="Ensembl"/>
</dbReference>
<keyword evidence="6" id="KW-0256">Endoplasmic reticulum</keyword>
<dbReference type="GO" id="GO:0035556">
    <property type="term" value="P:intracellular signal transduction"/>
    <property type="evidence" value="ECO:0007669"/>
    <property type="project" value="Ensembl"/>
</dbReference>
<evidence type="ECO:0000256" key="8">
    <source>
        <dbReference type="ARBA" id="ARBA00023242"/>
    </source>
</evidence>
<keyword evidence="5" id="KW-0963">Cytoplasm</keyword>
<dbReference type="InterPro" id="IPR004832">
    <property type="entry name" value="TCL1_MTCP1"/>
</dbReference>
<dbReference type="PANTHER" id="PTHR14060">
    <property type="entry name" value="PROTEIN P13 MTCP-1"/>
    <property type="match status" value="1"/>
</dbReference>
<comment type="subunit">
    <text evidence="9">Homodimer. Interacts with AKT1, AKT2 and AKT3 (via PH domain). Interacts with PNPT1; the interaction has no effect on PNPT1 exonuclease activity.</text>
</comment>
<evidence type="ECO:0000256" key="5">
    <source>
        <dbReference type="ARBA" id="ARBA00022490"/>
    </source>
</evidence>
<dbReference type="GO" id="GO:0005829">
    <property type="term" value="C:cytosol"/>
    <property type="evidence" value="ECO:0007669"/>
    <property type="project" value="Ensembl"/>
</dbReference>
<reference evidence="13" key="1">
    <citation type="submission" date="2025-08" db="UniProtKB">
        <authorList>
            <consortium name="Ensembl"/>
        </authorList>
    </citation>
    <scope>IDENTIFICATION</scope>
</reference>
<dbReference type="GO" id="GO:0005654">
    <property type="term" value="C:nucleoplasm"/>
    <property type="evidence" value="ECO:0007669"/>
    <property type="project" value="Ensembl"/>
</dbReference>
<evidence type="ECO:0000256" key="7">
    <source>
        <dbReference type="ARBA" id="ARBA00022848"/>
    </source>
</evidence>
<dbReference type="Ensembl" id="ENSCAFT00020020600.1">
    <property type="protein sequence ID" value="ENSCAFP00020017762.1"/>
    <property type="gene ID" value="ENSCAFG00020014216.1"/>
</dbReference>
<dbReference type="PANTHER" id="PTHR14060:SF4">
    <property type="entry name" value="T-CELL LEUKEMIA_LYMPHOMA PROTEIN 1A"/>
    <property type="match status" value="1"/>
</dbReference>
<dbReference type="Pfam" id="PF01840">
    <property type="entry name" value="TCL1_MTCP1"/>
    <property type="match status" value="1"/>
</dbReference>
<dbReference type="GeneTree" id="ENSGT00390000006885"/>
<evidence type="ECO:0000256" key="10">
    <source>
        <dbReference type="ARBA" id="ARBA00071542"/>
    </source>
</evidence>
<evidence type="ECO:0000256" key="12">
    <source>
        <dbReference type="ARBA" id="ARBA00077572"/>
    </source>
</evidence>
<organism evidence="13 14">
    <name type="scientific">Canis lupus dingo</name>
    <name type="common">dingo</name>
    <dbReference type="NCBI Taxonomy" id="286419"/>
    <lineage>
        <taxon>Eukaryota</taxon>
        <taxon>Metazoa</taxon>
        <taxon>Chordata</taxon>
        <taxon>Craniata</taxon>
        <taxon>Vertebrata</taxon>
        <taxon>Euteleostomi</taxon>
        <taxon>Mammalia</taxon>
        <taxon>Eutheria</taxon>
        <taxon>Laurasiatheria</taxon>
        <taxon>Carnivora</taxon>
        <taxon>Caniformia</taxon>
        <taxon>Canidae</taxon>
        <taxon>Canis</taxon>
    </lineage>
</organism>
<dbReference type="Proteomes" id="UP000694391">
    <property type="component" value="Unplaced"/>
</dbReference>
<dbReference type="Gene3D" id="2.40.15.10">
    <property type="entry name" value="TCL1/MTCP1"/>
    <property type="match status" value="1"/>
</dbReference>
<evidence type="ECO:0000256" key="1">
    <source>
        <dbReference type="ARBA" id="ARBA00004123"/>
    </source>
</evidence>
<keyword evidence="14" id="KW-1185">Reference proteome</keyword>
<dbReference type="GO" id="GO:0005783">
    <property type="term" value="C:endoplasmic reticulum"/>
    <property type="evidence" value="ECO:0007669"/>
    <property type="project" value="Ensembl"/>
</dbReference>
<protein>
    <recommendedName>
        <fullName evidence="10">T-cell leukemia/lymphoma protein 1A</fullName>
    </recommendedName>
    <alternativeName>
        <fullName evidence="11">Oncogene TCL-1</fullName>
    </alternativeName>
    <alternativeName>
        <fullName evidence="12">Protein p14 TCL1</fullName>
    </alternativeName>
</protein>
<evidence type="ECO:0000256" key="2">
    <source>
        <dbReference type="ARBA" id="ARBA00004144"/>
    </source>
</evidence>
<dbReference type="InterPro" id="IPR036672">
    <property type="entry name" value="TCL1_MTCP1_sf"/>
</dbReference>
<keyword evidence="8" id="KW-0539">Nucleus</keyword>
<evidence type="ECO:0000256" key="6">
    <source>
        <dbReference type="ARBA" id="ARBA00022824"/>
    </source>
</evidence>
<proteinExistence type="inferred from homology"/>
<evidence type="ECO:0000313" key="14">
    <source>
        <dbReference type="Proteomes" id="UP000694391"/>
    </source>
</evidence>
<dbReference type="FunFam" id="2.40.15.10:FF:000002">
    <property type="entry name" value="T-cell leukemia/lymphoma protein 1A"/>
    <property type="match status" value="1"/>
</dbReference>
<evidence type="ECO:0000256" key="11">
    <source>
        <dbReference type="ARBA" id="ARBA00077103"/>
    </source>
</evidence>